<evidence type="ECO:0000256" key="1">
    <source>
        <dbReference type="SAM" id="Phobius"/>
    </source>
</evidence>
<accession>A0A7S8FAM4</accession>
<keyword evidence="1" id="KW-0472">Membrane</keyword>
<feature type="transmembrane region" description="Helical" evidence="1">
    <location>
        <begin position="25"/>
        <end position="43"/>
    </location>
</feature>
<gene>
    <name evidence="2" type="ORF">Nkreftii_000079</name>
</gene>
<dbReference type="EMBL" id="CP047423">
    <property type="protein sequence ID" value="QPD02305.1"/>
    <property type="molecule type" value="Genomic_DNA"/>
</dbReference>
<feature type="transmembrane region" description="Helical" evidence="1">
    <location>
        <begin position="136"/>
        <end position="158"/>
    </location>
</feature>
<reference evidence="2 3" key="1">
    <citation type="journal article" date="2020" name="ISME J.">
        <title>Enrichment and physiological characterization of a novel comammox Nitrospira indicates ammonium inhibition of complete nitrification.</title>
        <authorList>
            <person name="Sakoula D."/>
            <person name="Koch H."/>
            <person name="Frank J."/>
            <person name="Jetten M.S.M."/>
            <person name="van Kessel M.A.H.J."/>
            <person name="Lucker S."/>
        </authorList>
    </citation>
    <scope>NUCLEOTIDE SEQUENCE [LARGE SCALE GENOMIC DNA]</scope>
    <source>
        <strain evidence="2">Comreactor17</strain>
    </source>
</reference>
<evidence type="ECO:0000313" key="3">
    <source>
        <dbReference type="Proteomes" id="UP000593737"/>
    </source>
</evidence>
<protein>
    <submittedName>
        <fullName evidence="2">Uncharacterized protein</fullName>
    </submittedName>
</protein>
<keyword evidence="1" id="KW-1133">Transmembrane helix</keyword>
<name>A0A7S8FAM4_9BACT</name>
<feature type="transmembrane region" description="Helical" evidence="1">
    <location>
        <begin position="111"/>
        <end position="130"/>
    </location>
</feature>
<organism evidence="2 3">
    <name type="scientific">Candidatus Nitrospira kreftii</name>
    <dbReference type="NCBI Taxonomy" id="2652173"/>
    <lineage>
        <taxon>Bacteria</taxon>
        <taxon>Pseudomonadati</taxon>
        <taxon>Nitrospirota</taxon>
        <taxon>Nitrospiria</taxon>
        <taxon>Nitrospirales</taxon>
        <taxon>Nitrospiraceae</taxon>
        <taxon>Nitrospira</taxon>
    </lineage>
</organism>
<dbReference type="KEGG" id="nkf:Nkreftii_000079"/>
<evidence type="ECO:0000313" key="2">
    <source>
        <dbReference type="EMBL" id="QPD02305.1"/>
    </source>
</evidence>
<keyword evidence="1" id="KW-0812">Transmembrane</keyword>
<dbReference type="Proteomes" id="UP000593737">
    <property type="component" value="Chromosome"/>
</dbReference>
<feature type="transmembrane region" description="Helical" evidence="1">
    <location>
        <begin position="170"/>
        <end position="187"/>
    </location>
</feature>
<feature type="transmembrane region" description="Helical" evidence="1">
    <location>
        <begin position="63"/>
        <end position="90"/>
    </location>
</feature>
<dbReference type="AlphaFoldDB" id="A0A7S8FAM4"/>
<proteinExistence type="predicted"/>
<sequence>MQSKNDKAEAARANTRRIIEQAPKVLALLILISGVAYLSGSVYTRSYFAEFGASWILDEVPTAIYFSQSWIPLILILFFGYLATTNLALIESQSNLTETKRFKVSVSVVRYGPWLLVGLLIMIPLLSRLGAEISTIVLSIAAIALLLLLFASTLELLVMQFTEADRHIDLSMAYLSLAVIVIGLYVVPVQLGMNWARVDKQTSSNLFKIYLPDDEAKEYRILFAAGETLYVFPSKYEGDYPPVVATAASKVTFIPPEGKSD</sequence>